<dbReference type="EMBL" id="JH819182">
    <property type="protein sequence ID" value="EKC38446.1"/>
    <property type="molecule type" value="Genomic_DNA"/>
</dbReference>
<protein>
    <submittedName>
        <fullName evidence="2">Uncharacterized protein</fullName>
    </submittedName>
</protein>
<reference evidence="2" key="1">
    <citation type="journal article" date="2012" name="Nature">
        <title>The oyster genome reveals stress adaptation and complexity of shell formation.</title>
        <authorList>
            <person name="Zhang G."/>
            <person name="Fang X."/>
            <person name="Guo X."/>
            <person name="Li L."/>
            <person name="Luo R."/>
            <person name="Xu F."/>
            <person name="Yang P."/>
            <person name="Zhang L."/>
            <person name="Wang X."/>
            <person name="Qi H."/>
            <person name="Xiong Z."/>
            <person name="Que H."/>
            <person name="Xie Y."/>
            <person name="Holland P.W."/>
            <person name="Paps J."/>
            <person name="Zhu Y."/>
            <person name="Wu F."/>
            <person name="Chen Y."/>
            <person name="Wang J."/>
            <person name="Peng C."/>
            <person name="Meng J."/>
            <person name="Yang L."/>
            <person name="Liu J."/>
            <person name="Wen B."/>
            <person name="Zhang N."/>
            <person name="Huang Z."/>
            <person name="Zhu Q."/>
            <person name="Feng Y."/>
            <person name="Mount A."/>
            <person name="Hedgecock D."/>
            <person name="Xu Z."/>
            <person name="Liu Y."/>
            <person name="Domazet-Loso T."/>
            <person name="Du Y."/>
            <person name="Sun X."/>
            <person name="Zhang S."/>
            <person name="Liu B."/>
            <person name="Cheng P."/>
            <person name="Jiang X."/>
            <person name="Li J."/>
            <person name="Fan D."/>
            <person name="Wang W."/>
            <person name="Fu W."/>
            <person name="Wang T."/>
            <person name="Wang B."/>
            <person name="Zhang J."/>
            <person name="Peng Z."/>
            <person name="Li Y."/>
            <person name="Li N."/>
            <person name="Wang J."/>
            <person name="Chen M."/>
            <person name="He Y."/>
            <person name="Tan F."/>
            <person name="Song X."/>
            <person name="Zheng Q."/>
            <person name="Huang R."/>
            <person name="Yang H."/>
            <person name="Du X."/>
            <person name="Chen L."/>
            <person name="Yang M."/>
            <person name="Gaffney P.M."/>
            <person name="Wang S."/>
            <person name="Luo L."/>
            <person name="She Z."/>
            <person name="Ming Y."/>
            <person name="Huang W."/>
            <person name="Zhang S."/>
            <person name="Huang B."/>
            <person name="Zhang Y."/>
            <person name="Qu T."/>
            <person name="Ni P."/>
            <person name="Miao G."/>
            <person name="Wang J."/>
            <person name="Wang Q."/>
            <person name="Steinberg C.E."/>
            <person name="Wang H."/>
            <person name="Li N."/>
            <person name="Qian L."/>
            <person name="Zhang G."/>
            <person name="Li Y."/>
            <person name="Yang H."/>
            <person name="Liu X."/>
            <person name="Wang J."/>
            <person name="Yin Y."/>
            <person name="Wang J."/>
        </authorList>
    </citation>
    <scope>NUCLEOTIDE SEQUENCE [LARGE SCALE GENOMIC DNA]</scope>
    <source>
        <strain evidence="2">05x7-T-G4-1.051#20</strain>
    </source>
</reference>
<feature type="compositionally biased region" description="Basic and acidic residues" evidence="1">
    <location>
        <begin position="70"/>
        <end position="80"/>
    </location>
</feature>
<evidence type="ECO:0000256" key="1">
    <source>
        <dbReference type="SAM" id="MobiDB-lite"/>
    </source>
</evidence>
<accession>K1RUR2</accession>
<dbReference type="AlphaFoldDB" id="K1RUR2"/>
<sequence>MNVKALQHQFDNNLAHNSCQHQRKVINLQKLDKKRQISQSLSWISRIKQRLWGRDGNPTGGSQSSRRKSSAKEEGKDEKCSTLPRNVRLGIVHENPRILSDGESEEISGTSSEDYVSPVKLRNRPRRANDWKLPENRPLTPFLMASQGLRVSRRCDATDTGVRPGGEDQGGPTKWLLLPVLDLQTKLQGIYYTSSVQSPLLAHRTLTVVNQAPVCDITETKGEELRAINEGSLIAQESSDNLETSDSEITGRY</sequence>
<dbReference type="InParanoid" id="K1RUR2"/>
<organism evidence="2">
    <name type="scientific">Magallana gigas</name>
    <name type="common">Pacific oyster</name>
    <name type="synonym">Crassostrea gigas</name>
    <dbReference type="NCBI Taxonomy" id="29159"/>
    <lineage>
        <taxon>Eukaryota</taxon>
        <taxon>Metazoa</taxon>
        <taxon>Spiralia</taxon>
        <taxon>Lophotrochozoa</taxon>
        <taxon>Mollusca</taxon>
        <taxon>Bivalvia</taxon>
        <taxon>Autobranchia</taxon>
        <taxon>Pteriomorphia</taxon>
        <taxon>Ostreida</taxon>
        <taxon>Ostreoidea</taxon>
        <taxon>Ostreidae</taxon>
        <taxon>Magallana</taxon>
    </lineage>
</organism>
<gene>
    <name evidence="2" type="ORF">CGI_10028060</name>
</gene>
<proteinExistence type="predicted"/>
<feature type="region of interest" description="Disordered" evidence="1">
    <location>
        <begin position="52"/>
        <end position="82"/>
    </location>
</feature>
<evidence type="ECO:0000313" key="2">
    <source>
        <dbReference type="EMBL" id="EKC38446.1"/>
    </source>
</evidence>
<dbReference type="HOGENOM" id="CLU_1099405_0_0_1"/>
<name>K1RUR2_MAGGI</name>